<evidence type="ECO:0000313" key="10">
    <source>
        <dbReference type="EMBL" id="MDR9890971.1"/>
    </source>
</evidence>
<name>A0AAE4DNY2_9ENTR</name>
<dbReference type="EMBL" id="JAQGEC010000010">
    <property type="protein sequence ID" value="MDR9890971.1"/>
    <property type="molecule type" value="Genomic_DNA"/>
</dbReference>
<evidence type="ECO:0000256" key="1">
    <source>
        <dbReference type="ARBA" id="ARBA00006811"/>
    </source>
</evidence>
<evidence type="ECO:0000256" key="7">
    <source>
        <dbReference type="ARBA" id="ARBA00023048"/>
    </source>
</evidence>
<feature type="domain" description="Pyosin/cloacin translocation" evidence="9">
    <location>
        <begin position="201"/>
        <end position="342"/>
    </location>
</feature>
<feature type="region of interest" description="Disordered" evidence="8">
    <location>
        <begin position="104"/>
        <end position="132"/>
    </location>
</feature>
<comment type="caution">
    <text evidence="10">The sequence shown here is derived from an EMBL/GenBank/DDBJ whole genome shotgun (WGS) entry which is preliminary data.</text>
</comment>
<keyword evidence="5" id="KW-0378">Hydrolase</keyword>
<evidence type="ECO:0000259" key="9">
    <source>
        <dbReference type="Pfam" id="PF06958"/>
    </source>
</evidence>
<dbReference type="GO" id="GO:0004519">
    <property type="term" value="F:endonuclease activity"/>
    <property type="evidence" value="ECO:0007669"/>
    <property type="project" value="UniProtKB-KW"/>
</dbReference>
<evidence type="ECO:0000256" key="2">
    <source>
        <dbReference type="ARBA" id="ARBA00022529"/>
    </source>
</evidence>
<dbReference type="Gene3D" id="3.90.540.10">
    <property type="entry name" value="Colicin/pyocin, DNase domain"/>
    <property type="match status" value="1"/>
</dbReference>
<keyword evidence="7" id="KW-0078">Bacteriocin</keyword>
<keyword evidence="4" id="KW-0255">Endonuclease</keyword>
<gene>
    <name evidence="10" type="ORF">O7047_12125</name>
</gene>
<evidence type="ECO:0000313" key="11">
    <source>
        <dbReference type="Proteomes" id="UP001248822"/>
    </source>
</evidence>
<dbReference type="SUPFAM" id="SSF69369">
    <property type="entry name" value="Cloacin translocation domain"/>
    <property type="match status" value="1"/>
</dbReference>
<dbReference type="InterPro" id="IPR016128">
    <property type="entry name" value="Pyosin/cloacin_T_dom"/>
</dbReference>
<organism evidence="10 11">
    <name type="scientific">Pseudenterobacter timonensis</name>
    <dbReference type="NCBI Taxonomy" id="1755099"/>
    <lineage>
        <taxon>Bacteria</taxon>
        <taxon>Pseudomonadati</taxon>
        <taxon>Pseudomonadota</taxon>
        <taxon>Gammaproteobacteria</taxon>
        <taxon>Enterobacterales</taxon>
        <taxon>Enterobacteriaceae</taxon>
        <taxon>Pseudenterobacter</taxon>
    </lineage>
</organism>
<dbReference type="GO" id="GO:0016787">
    <property type="term" value="F:hydrolase activity"/>
    <property type="evidence" value="ECO:0007669"/>
    <property type="project" value="UniProtKB-KW"/>
</dbReference>
<dbReference type="Proteomes" id="UP001248822">
    <property type="component" value="Unassembled WGS sequence"/>
</dbReference>
<evidence type="ECO:0000256" key="4">
    <source>
        <dbReference type="ARBA" id="ARBA00022759"/>
    </source>
</evidence>
<dbReference type="SUPFAM" id="SSF54060">
    <property type="entry name" value="His-Me finger endonucleases"/>
    <property type="match status" value="1"/>
</dbReference>
<evidence type="ECO:0000256" key="8">
    <source>
        <dbReference type="SAM" id="MobiDB-lite"/>
    </source>
</evidence>
<accession>A0AAE4DNY2</accession>
<dbReference type="InterPro" id="IPR044925">
    <property type="entry name" value="His-Me_finger_sf"/>
</dbReference>
<dbReference type="Pfam" id="PF21431">
    <property type="entry name" value="Col-Pyo_DNase"/>
    <property type="match status" value="1"/>
</dbReference>
<sequence>RLEAGKIEYGTTATYLRRTKRTMAAARSALPLNSSPLPPPAAMREFNPETLTPWVTPVYAKSCLKEKGCTDAGTTDEPVENFGQMTIFAQPVEDDCCGYGHQHAHEEDEEVVQHAQSAKKRKPGAGSEKAPAEASAAPLALGAATGVMTQVWGEWSLTGVLGAARGIPYVGAMMSALYVPSAGEGSDNVPGRDEFWYEEELRQKALTGAKATTRVRFFWRQDEQGNMRAYGVHTGEGTPYEGVRTAEMKWVEKNKRYEFTPAHGADGPLITWTPERLENGDIPSHTGSNIRPIDQATILVTPIPDGQDEYTTPPFPVLEERDLNDYILVFPADSGIKPIYVYLKTARDEPGVATGKGEVLSGSEKWLEAASSGLGAPVPAQVADKLRGKSFRNFDHFREEFWLAVAECPELMKDFKPSNQTLIRMGLAPYPIPSEQVGGRTTFELHHLEEIQHGGEVFNVDNIKVTTPRLHIGIHKNANR</sequence>
<dbReference type="InterPro" id="IPR036302">
    <property type="entry name" value="Pyosin/cloacin_T_dom_sf"/>
</dbReference>
<dbReference type="AlphaFoldDB" id="A0AAE4DNY2"/>
<dbReference type="InterPro" id="IPR037146">
    <property type="entry name" value="Colicin/pyocin_DNase_dom_sf"/>
</dbReference>
<dbReference type="GO" id="GO:0042742">
    <property type="term" value="P:defense response to bacterium"/>
    <property type="evidence" value="ECO:0007669"/>
    <property type="project" value="UniProtKB-KW"/>
</dbReference>
<keyword evidence="3" id="KW-0540">Nuclease</keyword>
<protein>
    <submittedName>
        <fullName evidence="10">S-type pyocin domain-containing protein</fullName>
    </submittedName>
</protein>
<evidence type="ECO:0000256" key="5">
    <source>
        <dbReference type="ARBA" id="ARBA00022801"/>
    </source>
</evidence>
<evidence type="ECO:0000256" key="6">
    <source>
        <dbReference type="ARBA" id="ARBA00023022"/>
    </source>
</evidence>
<dbReference type="RefSeq" id="WP_310826381.1">
    <property type="nucleotide sequence ID" value="NZ_JAQGEC010000010.1"/>
</dbReference>
<keyword evidence="6" id="KW-0044">Antibiotic</keyword>
<keyword evidence="2" id="KW-0929">Antimicrobial</keyword>
<reference evidence="10" key="1">
    <citation type="submission" date="2022-12" db="EMBL/GenBank/DDBJ databases">
        <title>NDM-1 containing novel ST 2018 Pseudenterobacter timonensis.</title>
        <authorList>
            <person name="Halder G."/>
            <person name="Mandal S."/>
            <person name="Dutta S."/>
        </authorList>
    </citation>
    <scope>NUCLEOTIDE SEQUENCE</scope>
    <source>
        <strain evidence="10">CNCI147</strain>
    </source>
</reference>
<dbReference type="Pfam" id="PF06958">
    <property type="entry name" value="Pyocin_S"/>
    <property type="match status" value="1"/>
</dbReference>
<feature type="non-terminal residue" evidence="10">
    <location>
        <position position="1"/>
    </location>
</feature>
<dbReference type="GO" id="GO:0031640">
    <property type="term" value="P:killing of cells of another organism"/>
    <property type="evidence" value="ECO:0007669"/>
    <property type="project" value="UniProtKB-KW"/>
</dbReference>
<proteinExistence type="inferred from homology"/>
<evidence type="ECO:0000256" key="3">
    <source>
        <dbReference type="ARBA" id="ARBA00022722"/>
    </source>
</evidence>
<comment type="similarity">
    <text evidence="1">Belongs to the colicin/pyosin nuclease family.</text>
</comment>